<gene>
    <name evidence="4" type="ORF">HINF_LOCUS4413</name>
    <name evidence="3" type="ORF">HINF_LOCUS6849</name>
</gene>
<reference evidence="3" key="1">
    <citation type="submission" date="2023-06" db="EMBL/GenBank/DDBJ databases">
        <authorList>
            <person name="Kurt Z."/>
        </authorList>
    </citation>
    <scope>NUCLEOTIDE SEQUENCE</scope>
</reference>
<keyword evidence="2" id="KW-0812">Transmembrane</keyword>
<keyword evidence="2" id="KW-1133">Transmembrane helix</keyword>
<evidence type="ECO:0000256" key="1">
    <source>
        <dbReference type="SAM" id="MobiDB-lite"/>
    </source>
</evidence>
<reference evidence="4 5" key="2">
    <citation type="submission" date="2024-07" db="EMBL/GenBank/DDBJ databases">
        <authorList>
            <person name="Akdeniz Z."/>
        </authorList>
    </citation>
    <scope>NUCLEOTIDE SEQUENCE [LARGE SCALE GENOMIC DNA]</scope>
</reference>
<keyword evidence="2" id="KW-0472">Membrane</keyword>
<dbReference type="EMBL" id="CAXDID020000008">
    <property type="protein sequence ID" value="CAL5977666.1"/>
    <property type="molecule type" value="Genomic_DNA"/>
</dbReference>
<sequence>MQIIYSLGCYQTIELNVYQNRSSLNATTQIAQNIIDANQNLQKLCGSALSSPITVTILDTNQNSLIQAQISFSIFPASFQLDQIPKESSPQFGNQIILKTAVKIQFTVDSVILFSSAITSVNILESLEAEVVTVKKSNTALIVGVVIGIILLAAVIILSIFLAKRHQKQQITNNKPKYSAEYVTQKFDSVVHGIFNTERIVNTPRPKIQPFRGTSAQPLRVNANATKIVDNEPDTSAGVEVSEPNQTVSQTESKIDIHSFLSLNDQIGKTGSNSKSVERRNERTRKNINGAETGRRRLNERALQKTGDQVKYSSFQFKKQLDFNQFNLLIISFQK</sequence>
<proteinExistence type="predicted"/>
<keyword evidence="5" id="KW-1185">Reference proteome</keyword>
<evidence type="ECO:0000313" key="3">
    <source>
        <dbReference type="EMBL" id="CAI9919204.1"/>
    </source>
</evidence>
<name>A0AA86NGA7_9EUKA</name>
<protein>
    <submittedName>
        <fullName evidence="4">Hypothetical_protein</fullName>
    </submittedName>
</protein>
<feature type="region of interest" description="Disordered" evidence="1">
    <location>
        <begin position="269"/>
        <end position="292"/>
    </location>
</feature>
<feature type="compositionally biased region" description="Basic and acidic residues" evidence="1">
    <location>
        <begin position="276"/>
        <end position="285"/>
    </location>
</feature>
<dbReference type="Proteomes" id="UP001642409">
    <property type="component" value="Unassembled WGS sequence"/>
</dbReference>
<dbReference type="EMBL" id="CATOUU010000171">
    <property type="protein sequence ID" value="CAI9919204.1"/>
    <property type="molecule type" value="Genomic_DNA"/>
</dbReference>
<dbReference type="AlphaFoldDB" id="A0AA86NGA7"/>
<evidence type="ECO:0000313" key="5">
    <source>
        <dbReference type="Proteomes" id="UP001642409"/>
    </source>
</evidence>
<evidence type="ECO:0000313" key="4">
    <source>
        <dbReference type="EMBL" id="CAL5977666.1"/>
    </source>
</evidence>
<comment type="caution">
    <text evidence="3">The sequence shown here is derived from an EMBL/GenBank/DDBJ whole genome shotgun (WGS) entry which is preliminary data.</text>
</comment>
<feature type="transmembrane region" description="Helical" evidence="2">
    <location>
        <begin position="140"/>
        <end position="163"/>
    </location>
</feature>
<organism evidence="3">
    <name type="scientific">Hexamita inflata</name>
    <dbReference type="NCBI Taxonomy" id="28002"/>
    <lineage>
        <taxon>Eukaryota</taxon>
        <taxon>Metamonada</taxon>
        <taxon>Diplomonadida</taxon>
        <taxon>Hexamitidae</taxon>
        <taxon>Hexamitinae</taxon>
        <taxon>Hexamita</taxon>
    </lineage>
</organism>
<accession>A0AA86NGA7</accession>
<evidence type="ECO:0000256" key="2">
    <source>
        <dbReference type="SAM" id="Phobius"/>
    </source>
</evidence>